<dbReference type="AlphaFoldDB" id="A0A7W7ZV48"/>
<evidence type="ECO:0000313" key="1">
    <source>
        <dbReference type="EMBL" id="MBB5066744.1"/>
    </source>
</evidence>
<dbReference type="RefSeq" id="WP_184260845.1">
    <property type="nucleotide sequence ID" value="NZ_JACHIO010000034.1"/>
</dbReference>
<evidence type="ECO:0000313" key="2">
    <source>
        <dbReference type="Proteomes" id="UP000584867"/>
    </source>
</evidence>
<dbReference type="EMBL" id="JACHIO010000034">
    <property type="protein sequence ID" value="MBB5066744.1"/>
    <property type="molecule type" value="Genomic_DNA"/>
</dbReference>
<sequence length="59" mass="6652">MSTNQNYPDTSWAFAYGVLSELDGSLEYLLSRGNPNSMVPHFDAHRGGSRPYILFVWAD</sequence>
<comment type="caution">
    <text evidence="1">The sequence shown here is derived from an EMBL/GenBank/DDBJ whole genome shotgun (WGS) entry which is preliminary data.</text>
</comment>
<protein>
    <submittedName>
        <fullName evidence="1">Uncharacterized protein</fullName>
    </submittedName>
</protein>
<dbReference type="Proteomes" id="UP000584867">
    <property type="component" value="Unassembled WGS sequence"/>
</dbReference>
<name>A0A7W7ZV48_9BACT</name>
<gene>
    <name evidence="1" type="ORF">HDF15_005128</name>
</gene>
<reference evidence="1 2" key="1">
    <citation type="submission" date="2020-08" db="EMBL/GenBank/DDBJ databases">
        <title>Genomic Encyclopedia of Type Strains, Phase IV (KMG-V): Genome sequencing to study the core and pangenomes of soil and plant-associated prokaryotes.</title>
        <authorList>
            <person name="Whitman W."/>
        </authorList>
    </citation>
    <scope>NUCLEOTIDE SEQUENCE [LARGE SCALE GENOMIC DNA]</scope>
    <source>
        <strain evidence="1 2">X5P3</strain>
    </source>
</reference>
<organism evidence="1 2">
    <name type="scientific">Granulicella mallensis</name>
    <dbReference type="NCBI Taxonomy" id="940614"/>
    <lineage>
        <taxon>Bacteria</taxon>
        <taxon>Pseudomonadati</taxon>
        <taxon>Acidobacteriota</taxon>
        <taxon>Terriglobia</taxon>
        <taxon>Terriglobales</taxon>
        <taxon>Acidobacteriaceae</taxon>
        <taxon>Granulicella</taxon>
    </lineage>
</organism>
<accession>A0A7W7ZV48</accession>
<proteinExistence type="predicted"/>